<dbReference type="OrthoDB" id="1050434at2"/>
<accession>A0A1C7H080</accession>
<evidence type="ECO:0000313" key="3">
    <source>
        <dbReference type="EMBL" id="TGY30859.1"/>
    </source>
</evidence>
<dbReference type="Proteomes" id="UP000092631">
    <property type="component" value="Chromosome"/>
</dbReference>
<reference evidence="2" key="2">
    <citation type="submission" date="2017-04" db="EMBL/GenBank/DDBJ databases">
        <title>Complete Genome Sequences of Twelve Strains of a Stable Defined Moderately Diverse Mouse Microbiota 2 (sDMDMm2).</title>
        <authorList>
            <person name="Uchimura Y."/>
            <person name="Wyss M."/>
            <person name="Brugiroux S."/>
            <person name="Limenitakis J.P."/>
            <person name="Stecher B."/>
            <person name="McCoy K.D."/>
            <person name="Macpherson A.J."/>
        </authorList>
    </citation>
    <scope>NUCLEOTIDE SEQUENCE</scope>
    <source>
        <strain evidence="2">I48</strain>
    </source>
</reference>
<accession>A0A4S2CQ54</accession>
<protein>
    <submittedName>
        <fullName evidence="3">YtxH domain-containing protein</fullName>
    </submittedName>
</protein>
<evidence type="ECO:0000313" key="5">
    <source>
        <dbReference type="Proteomes" id="UP000309566"/>
    </source>
</evidence>
<sequence length="98" mass="10608">MESGKSNFLIGLGVGSVIGALAYRFWRSPKGKRVKEKVNHAFQKVTGDGVNLIDTVNDKVLDAGTKVADKVAEGTFYVAEKADDVRDKVHAMADKAKK</sequence>
<dbReference type="AlphaFoldDB" id="A0A1C7H080"/>
<keyword evidence="1" id="KW-0472">Membrane</keyword>
<keyword evidence="4" id="KW-1185">Reference proteome</keyword>
<proteinExistence type="predicted"/>
<dbReference type="EMBL" id="SRYX01000061">
    <property type="protein sequence ID" value="TGY30859.1"/>
    <property type="molecule type" value="Genomic_DNA"/>
</dbReference>
<evidence type="ECO:0000313" key="4">
    <source>
        <dbReference type="Proteomes" id="UP000092631"/>
    </source>
</evidence>
<keyword evidence="1" id="KW-0812">Transmembrane</keyword>
<reference evidence="3 5" key="3">
    <citation type="submission" date="2019-04" db="EMBL/GenBank/DDBJ databases">
        <title>Microbes associate with the intestines of laboratory mice.</title>
        <authorList>
            <person name="Navarre W."/>
            <person name="Wong E."/>
            <person name="Huang K."/>
            <person name="Tropini C."/>
            <person name="Ng K."/>
            <person name="Yu B."/>
        </authorList>
    </citation>
    <scope>NUCLEOTIDE SEQUENCE [LARGE SCALE GENOMIC DNA]</scope>
    <source>
        <strain evidence="3 5">NM63_1-25</strain>
    </source>
</reference>
<feature type="transmembrane region" description="Helical" evidence="1">
    <location>
        <begin position="6"/>
        <end position="26"/>
    </location>
</feature>
<gene>
    <name evidence="2" type="ORF">A4V03_11165</name>
    <name evidence="3" type="ORF">E5353_14035</name>
</gene>
<evidence type="ECO:0000256" key="1">
    <source>
        <dbReference type="SAM" id="Phobius"/>
    </source>
</evidence>
<organism evidence="2 4">
    <name type="scientific">Bacteroides caecimuris</name>
    <dbReference type="NCBI Taxonomy" id="1796613"/>
    <lineage>
        <taxon>Bacteria</taxon>
        <taxon>Pseudomonadati</taxon>
        <taxon>Bacteroidota</taxon>
        <taxon>Bacteroidia</taxon>
        <taxon>Bacteroidales</taxon>
        <taxon>Bacteroidaceae</taxon>
        <taxon>Bacteroides</taxon>
    </lineage>
</organism>
<dbReference type="KEGG" id="bcae:A4V03_11165"/>
<dbReference type="STRING" id="1796613.A4V03_11165"/>
<name>A0A1C7H080_9BACE</name>
<dbReference type="RefSeq" id="WP_065538982.1">
    <property type="nucleotide sequence ID" value="NZ_CAPDLJ010000020.1"/>
</dbReference>
<dbReference type="GeneID" id="82187702"/>
<evidence type="ECO:0000313" key="2">
    <source>
        <dbReference type="EMBL" id="ANU58053.1"/>
    </source>
</evidence>
<dbReference type="EMBL" id="CP015401">
    <property type="protein sequence ID" value="ANU58053.1"/>
    <property type="molecule type" value="Genomic_DNA"/>
</dbReference>
<dbReference type="Proteomes" id="UP000309566">
    <property type="component" value="Unassembled WGS sequence"/>
</dbReference>
<keyword evidence="1" id="KW-1133">Transmembrane helix</keyword>
<reference evidence="4" key="1">
    <citation type="submission" date="2016-04" db="EMBL/GenBank/DDBJ databases">
        <title>Complete Genome Sequences of Twelve Strains of a Stable Defined Moderately Diverse Mouse Microbiota 2 (sDMDMm2).</title>
        <authorList>
            <person name="Uchimura Y."/>
            <person name="Wyss M."/>
            <person name="Brugiroux S."/>
            <person name="Limenitakis J.P."/>
            <person name="Stecher B."/>
            <person name="McCoy K.D."/>
            <person name="Macpherson A.J."/>
        </authorList>
    </citation>
    <scope>NUCLEOTIDE SEQUENCE [LARGE SCALE GENOMIC DNA]</scope>
    <source>
        <strain evidence="4">I48</strain>
    </source>
</reference>